<dbReference type="Pfam" id="PF14276">
    <property type="entry name" value="DUF4363"/>
    <property type="match status" value="1"/>
</dbReference>
<name>A0A2S6FW37_9CLOT</name>
<dbReference type="OrthoDB" id="1739442at2"/>
<gene>
    <name evidence="2" type="ORF">BD821_11454</name>
</gene>
<keyword evidence="1" id="KW-1133">Transmembrane helix</keyword>
<organism evidence="2 3">
    <name type="scientific">Clostridium algidicarnis DSM 15099</name>
    <dbReference type="NCBI Taxonomy" id="1121295"/>
    <lineage>
        <taxon>Bacteria</taxon>
        <taxon>Bacillati</taxon>
        <taxon>Bacillota</taxon>
        <taxon>Clostridia</taxon>
        <taxon>Eubacteriales</taxon>
        <taxon>Clostridiaceae</taxon>
        <taxon>Clostridium</taxon>
    </lineage>
</organism>
<sequence length="121" mass="13791">MSRNKSYIMVVFALVVFIAIMTTGGLLKKPFSEKDNVKSCIESVKRDVESENWIEAKENLTKLKTAWKIVGNRVQFSAERNEMIAIDRNIARLNGSLEAEDKVSALIELSELSLNWDDLQR</sequence>
<dbReference type="Proteomes" id="UP000239863">
    <property type="component" value="Unassembled WGS sequence"/>
</dbReference>
<keyword evidence="1" id="KW-0812">Transmembrane</keyword>
<accession>A0A2S6FW37</accession>
<dbReference type="RefSeq" id="WP_104410348.1">
    <property type="nucleotide sequence ID" value="NZ_PTIS01000014.1"/>
</dbReference>
<protein>
    <submittedName>
        <fullName evidence="2">Uncharacterized protein DUF4363</fullName>
    </submittedName>
</protein>
<keyword evidence="1" id="KW-0472">Membrane</keyword>
<feature type="transmembrane region" description="Helical" evidence="1">
    <location>
        <begin position="6"/>
        <end position="27"/>
    </location>
</feature>
<dbReference type="EMBL" id="PTIS01000014">
    <property type="protein sequence ID" value="PPK47014.1"/>
    <property type="molecule type" value="Genomic_DNA"/>
</dbReference>
<evidence type="ECO:0000313" key="2">
    <source>
        <dbReference type="EMBL" id="PPK47014.1"/>
    </source>
</evidence>
<dbReference type="AlphaFoldDB" id="A0A2S6FW37"/>
<proteinExistence type="predicted"/>
<reference evidence="2 3" key="1">
    <citation type="submission" date="2018-02" db="EMBL/GenBank/DDBJ databases">
        <title>Genomic Encyclopedia of Archaeal and Bacterial Type Strains, Phase II (KMG-II): from individual species to whole genera.</title>
        <authorList>
            <person name="Goeker M."/>
        </authorList>
    </citation>
    <scope>NUCLEOTIDE SEQUENCE [LARGE SCALE GENOMIC DNA]</scope>
    <source>
        <strain evidence="2 3">DSM 15099</strain>
    </source>
</reference>
<comment type="caution">
    <text evidence="2">The sequence shown here is derived from an EMBL/GenBank/DDBJ whole genome shotgun (WGS) entry which is preliminary data.</text>
</comment>
<evidence type="ECO:0000256" key="1">
    <source>
        <dbReference type="SAM" id="Phobius"/>
    </source>
</evidence>
<dbReference type="STRING" id="37659.GCA_000703125_01300"/>
<evidence type="ECO:0000313" key="3">
    <source>
        <dbReference type="Proteomes" id="UP000239863"/>
    </source>
</evidence>
<dbReference type="InterPro" id="IPR025373">
    <property type="entry name" value="DUF4363"/>
</dbReference>